<organism evidence="2 3">
    <name type="scientific">Faecalibacterium prausnitzii</name>
    <dbReference type="NCBI Taxonomy" id="853"/>
    <lineage>
        <taxon>Bacteria</taxon>
        <taxon>Bacillati</taxon>
        <taxon>Bacillota</taxon>
        <taxon>Clostridia</taxon>
        <taxon>Eubacteriales</taxon>
        <taxon>Oscillospiraceae</taxon>
        <taxon>Faecalibacterium</taxon>
    </lineage>
</organism>
<dbReference type="AlphaFoldDB" id="A0A2A7A4I3"/>
<evidence type="ECO:0000313" key="3">
    <source>
        <dbReference type="Proteomes" id="UP000219901"/>
    </source>
</evidence>
<evidence type="ECO:0000256" key="1">
    <source>
        <dbReference type="ARBA" id="ARBA00023125"/>
    </source>
</evidence>
<gene>
    <name evidence="2" type="ORF">CGS55_00820</name>
</gene>
<comment type="caution">
    <text evidence="2">The sequence shown here is derived from an EMBL/GenBank/DDBJ whole genome shotgun (WGS) entry which is preliminary data.</text>
</comment>
<sequence length="95" mass="10705">MSFDPNAIGNRIFTLRTNAKLSQEKLAEKLGVSHRHLGDLERGSSNGSVKILIDIAEYFHVSMDYLLLGRDPSRNQFQNELQAAIDHLEKIKGLL</sequence>
<accession>A0A2A7A4I3</accession>
<dbReference type="Pfam" id="PF01381">
    <property type="entry name" value="HTH_3"/>
    <property type="match status" value="1"/>
</dbReference>
<proteinExistence type="predicted"/>
<reference evidence="2 3" key="1">
    <citation type="journal article" date="2017" name="Front. Microbiol.">
        <title>New Insights into the Diversity of the Genus Faecalibacterium.</title>
        <authorList>
            <person name="Benevides L."/>
            <person name="Burman S."/>
            <person name="Martin R."/>
            <person name="Robert V."/>
            <person name="Thomas M."/>
            <person name="Miquel S."/>
            <person name="Chain F."/>
            <person name="Sokol H."/>
            <person name="Bermudez-Humaran L.G."/>
            <person name="Morrison M."/>
            <person name="Langella P."/>
            <person name="Azevedo V.A."/>
            <person name="Chatel J.M."/>
            <person name="Soares S."/>
        </authorList>
    </citation>
    <scope>NUCLEOTIDE SEQUENCE [LARGE SCALE GENOMIC DNA]</scope>
    <source>
        <strain evidence="2 3">CNCM I 4546</strain>
    </source>
</reference>
<dbReference type="Gene3D" id="1.10.260.40">
    <property type="entry name" value="lambda repressor-like DNA-binding domains"/>
    <property type="match status" value="1"/>
</dbReference>
<dbReference type="SMART" id="SM00530">
    <property type="entry name" value="HTH_XRE"/>
    <property type="match status" value="1"/>
</dbReference>
<dbReference type="InterPro" id="IPR001387">
    <property type="entry name" value="Cro/C1-type_HTH"/>
</dbReference>
<keyword evidence="1" id="KW-0238">DNA-binding</keyword>
<dbReference type="PROSITE" id="PS50943">
    <property type="entry name" value="HTH_CROC1"/>
    <property type="match status" value="1"/>
</dbReference>
<dbReference type="RefSeq" id="WP_097782382.1">
    <property type="nucleotide sequence ID" value="NZ_BNEV01000118.1"/>
</dbReference>
<dbReference type="Proteomes" id="UP000219901">
    <property type="component" value="Unassembled WGS sequence"/>
</dbReference>
<dbReference type="InterPro" id="IPR010982">
    <property type="entry name" value="Lambda_DNA-bd_dom_sf"/>
</dbReference>
<dbReference type="PANTHER" id="PTHR46558:SF11">
    <property type="entry name" value="HTH-TYPE TRANSCRIPTIONAL REGULATOR XRE"/>
    <property type="match status" value="1"/>
</dbReference>
<name>A0A2A7A4I3_9FIRM</name>
<dbReference type="GO" id="GO:0003677">
    <property type="term" value="F:DNA binding"/>
    <property type="evidence" value="ECO:0007669"/>
    <property type="project" value="UniProtKB-KW"/>
</dbReference>
<dbReference type="EMBL" id="NMTV01000009">
    <property type="protein sequence ID" value="PDX73943.1"/>
    <property type="molecule type" value="Genomic_DNA"/>
</dbReference>
<dbReference type="CDD" id="cd00093">
    <property type="entry name" value="HTH_XRE"/>
    <property type="match status" value="1"/>
</dbReference>
<evidence type="ECO:0000313" key="2">
    <source>
        <dbReference type="EMBL" id="PDX73943.1"/>
    </source>
</evidence>
<protein>
    <submittedName>
        <fullName evidence="2">XRE family transcriptional regulator</fullName>
    </submittedName>
</protein>
<dbReference type="SUPFAM" id="SSF47413">
    <property type="entry name" value="lambda repressor-like DNA-binding domains"/>
    <property type="match status" value="1"/>
</dbReference>
<dbReference type="PANTHER" id="PTHR46558">
    <property type="entry name" value="TRACRIPTIONAL REGULATORY PROTEIN-RELATED-RELATED"/>
    <property type="match status" value="1"/>
</dbReference>